<dbReference type="Proteomes" id="UP000298656">
    <property type="component" value="Chromosome 1"/>
</dbReference>
<reference evidence="1 2" key="1">
    <citation type="submission" date="2019-05" db="EMBL/GenBank/DDBJ databases">
        <title>Burkholderia sp. DHOD12, isolated from subtropical forest soil.</title>
        <authorList>
            <person name="Gao Z.-H."/>
            <person name="Qiu L.-H."/>
        </authorList>
    </citation>
    <scope>NUCLEOTIDE SEQUENCE [LARGE SCALE GENOMIC DNA]</scope>
    <source>
        <strain evidence="1 2">DHOD12</strain>
    </source>
</reference>
<proteinExistence type="predicted"/>
<dbReference type="PROSITE" id="PS51257">
    <property type="entry name" value="PROKAR_LIPOPROTEIN"/>
    <property type="match status" value="1"/>
</dbReference>
<accession>A0A4P8IJC7</accession>
<dbReference type="EMBL" id="CP040077">
    <property type="protein sequence ID" value="QCP47737.1"/>
    <property type="molecule type" value="Genomic_DNA"/>
</dbReference>
<evidence type="ECO:0000313" key="2">
    <source>
        <dbReference type="Proteomes" id="UP000298656"/>
    </source>
</evidence>
<dbReference type="AlphaFoldDB" id="A0A4P8IJC7"/>
<gene>
    <name evidence="1" type="ORF">FAZ95_00200</name>
</gene>
<dbReference type="KEGG" id="tvl:FAZ95_00200"/>
<name>A0A4P8IJC7_9BURK</name>
<protein>
    <submittedName>
        <fullName evidence="1">Uncharacterized protein</fullName>
    </submittedName>
</protein>
<dbReference type="OrthoDB" id="9132509at2"/>
<sequence>MRIDKKPNWKSVLIGIWVLACIAVLLVFGEGNPSKKESNEHLNVMVEDMRTMLANGGQVYSRLANAKYGGALLYVNLATIGWSSDLIDKYRITLLNRGWKQQSTEKERLFLCKDGMLARIDLVPEIDSSRGQSVEVYGISMKYGGDTIKLCEGKS</sequence>
<keyword evidence="2" id="KW-1185">Reference proteome</keyword>
<organism evidence="1 2">
    <name type="scientific">Trinickia violacea</name>
    <dbReference type="NCBI Taxonomy" id="2571746"/>
    <lineage>
        <taxon>Bacteria</taxon>
        <taxon>Pseudomonadati</taxon>
        <taxon>Pseudomonadota</taxon>
        <taxon>Betaproteobacteria</taxon>
        <taxon>Burkholderiales</taxon>
        <taxon>Burkholderiaceae</taxon>
        <taxon>Trinickia</taxon>
    </lineage>
</organism>
<evidence type="ECO:0000313" key="1">
    <source>
        <dbReference type="EMBL" id="QCP47737.1"/>
    </source>
</evidence>
<dbReference type="RefSeq" id="WP_137330581.1">
    <property type="nucleotide sequence ID" value="NZ_CP040077.1"/>
</dbReference>